<dbReference type="EC" id="3.6.1.55" evidence="12"/>
<keyword evidence="20" id="KW-1185">Reference proteome</keyword>
<evidence type="ECO:0000256" key="7">
    <source>
        <dbReference type="ARBA" id="ARBA00022801"/>
    </source>
</evidence>
<accession>A0A1I3ZV31</accession>
<dbReference type="PRINTS" id="PR00502">
    <property type="entry name" value="NUDIXFAMILY"/>
</dbReference>
<dbReference type="PROSITE" id="PS00893">
    <property type="entry name" value="NUDIX_BOX"/>
    <property type="match status" value="1"/>
</dbReference>
<dbReference type="InterPro" id="IPR047127">
    <property type="entry name" value="MutT-like"/>
</dbReference>
<dbReference type="InterPro" id="IPR000086">
    <property type="entry name" value="NUDIX_hydrolase_dom"/>
</dbReference>
<evidence type="ECO:0000256" key="10">
    <source>
        <dbReference type="ARBA" id="ARBA00035861"/>
    </source>
</evidence>
<evidence type="ECO:0000259" key="18">
    <source>
        <dbReference type="PROSITE" id="PS51462"/>
    </source>
</evidence>
<evidence type="ECO:0000256" key="17">
    <source>
        <dbReference type="RuleBase" id="RU003476"/>
    </source>
</evidence>
<reference evidence="19 20" key="1">
    <citation type="submission" date="2016-10" db="EMBL/GenBank/DDBJ databases">
        <authorList>
            <person name="Varghese N."/>
            <person name="Submissions S."/>
        </authorList>
    </citation>
    <scope>NUCLEOTIDE SEQUENCE [LARGE SCALE GENOMIC DNA]</scope>
    <source>
        <strain evidence="19 20">DSM 16392</strain>
    </source>
</reference>
<protein>
    <recommendedName>
        <fullName evidence="13">8-oxo-dGTP diphosphatase</fullName>
        <ecNumber evidence="12">3.6.1.55</ecNumber>
    </recommendedName>
    <alternativeName>
        <fullName evidence="16">7,8-dihydro-8-oxoguanine-triphosphatase</fullName>
    </alternativeName>
    <alternativeName>
        <fullName evidence="15">Mutator protein MutT</fullName>
    </alternativeName>
    <alternativeName>
        <fullName evidence="14">dGTP pyrophosphohydrolase</fullName>
    </alternativeName>
</protein>
<dbReference type="Gene3D" id="3.90.79.10">
    <property type="entry name" value="Nucleoside Triphosphate Pyrophosphohydrolase"/>
    <property type="match status" value="1"/>
</dbReference>
<comment type="catalytic activity">
    <reaction evidence="10">
        <text>8-oxo-dGTP + H2O = 8-oxo-dGMP + diphosphate + H(+)</text>
        <dbReference type="Rhea" id="RHEA:31575"/>
        <dbReference type="ChEBI" id="CHEBI:15377"/>
        <dbReference type="ChEBI" id="CHEBI:15378"/>
        <dbReference type="ChEBI" id="CHEBI:33019"/>
        <dbReference type="ChEBI" id="CHEBI:63224"/>
        <dbReference type="ChEBI" id="CHEBI:77896"/>
        <dbReference type="EC" id="3.6.1.55"/>
    </reaction>
</comment>
<evidence type="ECO:0000256" key="6">
    <source>
        <dbReference type="ARBA" id="ARBA00022763"/>
    </source>
</evidence>
<organism evidence="19 20">
    <name type="scientific">Pseudovibrio ascidiaceicola</name>
    <dbReference type="NCBI Taxonomy" id="285279"/>
    <lineage>
        <taxon>Bacteria</taxon>
        <taxon>Pseudomonadati</taxon>
        <taxon>Pseudomonadota</taxon>
        <taxon>Alphaproteobacteria</taxon>
        <taxon>Hyphomicrobiales</taxon>
        <taxon>Stappiaceae</taxon>
        <taxon>Pseudovibrio</taxon>
    </lineage>
</organism>
<comment type="caution">
    <text evidence="19">The sequence shown here is derived from an EMBL/GenBank/DDBJ whole genome shotgun (WGS) entry which is preliminary data.</text>
</comment>
<evidence type="ECO:0000256" key="4">
    <source>
        <dbReference type="ARBA" id="ARBA00022705"/>
    </source>
</evidence>
<feature type="domain" description="Nudix hydrolase" evidence="18">
    <location>
        <begin position="1"/>
        <end position="131"/>
    </location>
</feature>
<gene>
    <name evidence="19" type="ORF">SAMN04488518_105309</name>
</gene>
<dbReference type="InterPro" id="IPR020476">
    <property type="entry name" value="Nudix_hydrolase"/>
</dbReference>
<dbReference type="Proteomes" id="UP000199598">
    <property type="component" value="Unassembled WGS sequence"/>
</dbReference>
<evidence type="ECO:0000256" key="14">
    <source>
        <dbReference type="ARBA" id="ARBA00041592"/>
    </source>
</evidence>
<comment type="catalytic activity">
    <reaction evidence="11">
        <text>8-oxo-GTP + H2O = 8-oxo-GMP + diphosphate + H(+)</text>
        <dbReference type="Rhea" id="RHEA:67616"/>
        <dbReference type="ChEBI" id="CHEBI:15377"/>
        <dbReference type="ChEBI" id="CHEBI:15378"/>
        <dbReference type="ChEBI" id="CHEBI:33019"/>
        <dbReference type="ChEBI" id="CHEBI:143553"/>
        <dbReference type="ChEBI" id="CHEBI:145694"/>
    </reaction>
</comment>
<sequence>MTDIVNGLLLQNNRVLMGLRSPARRNFPGVWSFPGGHVEAGEELEAALLRELKEEVGIKAEAFAKFTEFRTQVNDQHDATVFHLFTVTQWKGDTKNLGDEHTELRWVDFQEAISLRDLAFPEYREVFGVLRGRGEL</sequence>
<keyword evidence="5" id="KW-0479">Metal-binding</keyword>
<keyword evidence="6" id="KW-0227">DNA damage</keyword>
<proteinExistence type="inferred from homology"/>
<dbReference type="InterPro" id="IPR015797">
    <property type="entry name" value="NUDIX_hydrolase-like_dom_sf"/>
</dbReference>
<evidence type="ECO:0000313" key="20">
    <source>
        <dbReference type="Proteomes" id="UP000199598"/>
    </source>
</evidence>
<keyword evidence="4" id="KW-0235">DNA replication</keyword>
<evidence type="ECO:0000256" key="9">
    <source>
        <dbReference type="ARBA" id="ARBA00023204"/>
    </source>
</evidence>
<evidence type="ECO:0000256" key="15">
    <source>
        <dbReference type="ARBA" id="ARBA00041979"/>
    </source>
</evidence>
<evidence type="ECO:0000256" key="13">
    <source>
        <dbReference type="ARBA" id="ARBA00040794"/>
    </source>
</evidence>
<name>A0A1I3ZV31_9HYPH</name>
<dbReference type="InterPro" id="IPR020084">
    <property type="entry name" value="NUDIX_hydrolase_CS"/>
</dbReference>
<dbReference type="PROSITE" id="PS51462">
    <property type="entry name" value="NUDIX"/>
    <property type="match status" value="1"/>
</dbReference>
<dbReference type="EMBL" id="FOSK01000005">
    <property type="protein sequence ID" value="SFK48024.1"/>
    <property type="molecule type" value="Genomic_DNA"/>
</dbReference>
<evidence type="ECO:0000256" key="8">
    <source>
        <dbReference type="ARBA" id="ARBA00022842"/>
    </source>
</evidence>
<keyword evidence="7 17" id="KW-0378">Hydrolase</keyword>
<evidence type="ECO:0000313" key="19">
    <source>
        <dbReference type="EMBL" id="SFK48024.1"/>
    </source>
</evidence>
<dbReference type="Pfam" id="PF00293">
    <property type="entry name" value="NUDIX"/>
    <property type="match status" value="1"/>
</dbReference>
<evidence type="ECO:0000256" key="3">
    <source>
        <dbReference type="ARBA" id="ARBA00022457"/>
    </source>
</evidence>
<dbReference type="PANTHER" id="PTHR47707:SF1">
    <property type="entry name" value="NUDIX HYDROLASE FAMILY PROTEIN"/>
    <property type="match status" value="1"/>
</dbReference>
<evidence type="ECO:0000256" key="12">
    <source>
        <dbReference type="ARBA" id="ARBA00038905"/>
    </source>
</evidence>
<evidence type="ECO:0000256" key="16">
    <source>
        <dbReference type="ARBA" id="ARBA00042798"/>
    </source>
</evidence>
<dbReference type="PANTHER" id="PTHR47707">
    <property type="entry name" value="8-OXO-DGTP DIPHOSPHATASE"/>
    <property type="match status" value="1"/>
</dbReference>
<dbReference type="RefSeq" id="WP_093519649.1">
    <property type="nucleotide sequence ID" value="NZ_FOSK01000005.1"/>
</dbReference>
<evidence type="ECO:0000256" key="1">
    <source>
        <dbReference type="ARBA" id="ARBA00001946"/>
    </source>
</evidence>
<keyword evidence="9" id="KW-0234">DNA repair</keyword>
<evidence type="ECO:0000256" key="2">
    <source>
        <dbReference type="ARBA" id="ARBA00005582"/>
    </source>
</evidence>
<dbReference type="SUPFAM" id="SSF55811">
    <property type="entry name" value="Nudix"/>
    <property type="match status" value="1"/>
</dbReference>
<evidence type="ECO:0000256" key="5">
    <source>
        <dbReference type="ARBA" id="ARBA00022723"/>
    </source>
</evidence>
<keyword evidence="8" id="KW-0460">Magnesium</keyword>
<comment type="cofactor">
    <cofactor evidence="1">
        <name>Mg(2+)</name>
        <dbReference type="ChEBI" id="CHEBI:18420"/>
    </cofactor>
</comment>
<comment type="similarity">
    <text evidence="2 17">Belongs to the Nudix hydrolase family.</text>
</comment>
<evidence type="ECO:0000256" key="11">
    <source>
        <dbReference type="ARBA" id="ARBA00036904"/>
    </source>
</evidence>
<keyword evidence="3" id="KW-0515">Mutator protein</keyword>